<comment type="caution">
    <text evidence="1">The sequence shown here is derived from an EMBL/GenBank/DDBJ whole genome shotgun (WGS) entry which is preliminary data.</text>
</comment>
<dbReference type="Proteomes" id="UP000779900">
    <property type="component" value="Unassembled WGS sequence"/>
</dbReference>
<dbReference type="AlphaFoldDB" id="A0A938BPK2"/>
<evidence type="ECO:0000313" key="2">
    <source>
        <dbReference type="Proteomes" id="UP000779900"/>
    </source>
</evidence>
<evidence type="ECO:0000313" key="1">
    <source>
        <dbReference type="EMBL" id="MBM3331256.1"/>
    </source>
</evidence>
<dbReference type="EMBL" id="VGIR01000023">
    <property type="protein sequence ID" value="MBM3331256.1"/>
    <property type="molecule type" value="Genomic_DNA"/>
</dbReference>
<name>A0A938BPK2_UNCW3</name>
<gene>
    <name evidence="1" type="ORF">FJY68_05300</name>
</gene>
<organism evidence="1 2">
    <name type="scientific">candidate division WOR-3 bacterium</name>
    <dbReference type="NCBI Taxonomy" id="2052148"/>
    <lineage>
        <taxon>Bacteria</taxon>
        <taxon>Bacteria division WOR-3</taxon>
    </lineage>
</organism>
<sequence>MKHRRPEARICPLMGGPPHITCIATKCMMYEEVPNSSAGYCLLRGIGSLEQIGSELKHLSLSLDGLRQAVAQIQPTPRK</sequence>
<protein>
    <submittedName>
        <fullName evidence="1">Uncharacterized protein</fullName>
    </submittedName>
</protein>
<proteinExistence type="predicted"/>
<reference evidence="1" key="1">
    <citation type="submission" date="2019-03" db="EMBL/GenBank/DDBJ databases">
        <title>Lake Tanganyika Metagenome-Assembled Genomes (MAGs).</title>
        <authorList>
            <person name="Tran P."/>
        </authorList>
    </citation>
    <scope>NUCLEOTIDE SEQUENCE</scope>
    <source>
        <strain evidence="1">K_DeepCast_150m_m2_040</strain>
    </source>
</reference>
<accession>A0A938BPK2</accession>